<accession>A0ABD3GVS6</accession>
<reference evidence="1 2" key="1">
    <citation type="submission" date="2024-09" db="EMBL/GenBank/DDBJ databases">
        <title>Chromosome-scale assembly of Riccia sorocarpa.</title>
        <authorList>
            <person name="Paukszto L."/>
        </authorList>
    </citation>
    <scope>NUCLEOTIDE SEQUENCE [LARGE SCALE GENOMIC DNA]</scope>
    <source>
        <strain evidence="1">LP-2024</strain>
        <tissue evidence="1">Aerial parts of the thallus</tissue>
    </source>
</reference>
<gene>
    <name evidence="1" type="ORF">R1sor_000304</name>
</gene>
<sequence>MNLDDTESKELLLKQCWLARYWGLAARYGVYNEIANSKHNLWASLAPSPFECVMAAAEKAMQTPAGFTPRELRPASSKRPFRHLNSMTEIISAEADLQSTVAVEKALREMTSLRFKQAWLLYFWSRAKWMGLEKDLAEERVNYWMQRRLQSPTSPDTVDVENGLLELQKLGLDKQQLWEEAPLEDREKEHAVVAS</sequence>
<keyword evidence="2" id="KW-1185">Reference proteome</keyword>
<dbReference type="EMBL" id="JBJQOH010000006">
    <property type="protein sequence ID" value="KAL3682282.1"/>
    <property type="molecule type" value="Genomic_DNA"/>
</dbReference>
<name>A0ABD3GVS6_9MARC</name>
<evidence type="ECO:0000313" key="2">
    <source>
        <dbReference type="Proteomes" id="UP001633002"/>
    </source>
</evidence>
<dbReference type="Proteomes" id="UP001633002">
    <property type="component" value="Unassembled WGS sequence"/>
</dbReference>
<comment type="caution">
    <text evidence="1">The sequence shown here is derived from an EMBL/GenBank/DDBJ whole genome shotgun (WGS) entry which is preliminary data.</text>
</comment>
<dbReference type="PANTHER" id="PTHR31762">
    <property type="entry name" value="FAS-BINDING FACTOR-LIKE PROTEIN"/>
    <property type="match status" value="1"/>
</dbReference>
<dbReference type="PANTHER" id="PTHR31762:SF10">
    <property type="entry name" value="FAS-BINDING FACTOR-LIKE PROTEIN"/>
    <property type="match status" value="1"/>
</dbReference>
<proteinExistence type="predicted"/>
<dbReference type="AlphaFoldDB" id="A0ABD3GVS6"/>
<protein>
    <submittedName>
        <fullName evidence="1">Uncharacterized protein</fullName>
    </submittedName>
</protein>
<evidence type="ECO:0000313" key="1">
    <source>
        <dbReference type="EMBL" id="KAL3682282.1"/>
    </source>
</evidence>
<dbReference type="InterPro" id="IPR040321">
    <property type="entry name" value="SCD2-like"/>
</dbReference>
<organism evidence="1 2">
    <name type="scientific">Riccia sorocarpa</name>
    <dbReference type="NCBI Taxonomy" id="122646"/>
    <lineage>
        <taxon>Eukaryota</taxon>
        <taxon>Viridiplantae</taxon>
        <taxon>Streptophyta</taxon>
        <taxon>Embryophyta</taxon>
        <taxon>Marchantiophyta</taxon>
        <taxon>Marchantiopsida</taxon>
        <taxon>Marchantiidae</taxon>
        <taxon>Marchantiales</taxon>
        <taxon>Ricciaceae</taxon>
        <taxon>Riccia</taxon>
    </lineage>
</organism>